<evidence type="ECO:0000256" key="1">
    <source>
        <dbReference type="SAM" id="MobiDB-lite"/>
    </source>
</evidence>
<organism evidence="2 3">
    <name type="scientific">Thermomonospora echinospora</name>
    <dbReference type="NCBI Taxonomy" id="1992"/>
    <lineage>
        <taxon>Bacteria</taxon>
        <taxon>Bacillati</taxon>
        <taxon>Actinomycetota</taxon>
        <taxon>Actinomycetes</taxon>
        <taxon>Streptosporangiales</taxon>
        <taxon>Thermomonosporaceae</taxon>
        <taxon>Thermomonospora</taxon>
    </lineage>
</organism>
<accession>A0A1H6BE64</accession>
<dbReference type="RefSeq" id="WP_160147024.1">
    <property type="nucleotide sequence ID" value="NZ_FNVO01000007.1"/>
</dbReference>
<name>A0A1H6BE64_9ACTN</name>
<feature type="region of interest" description="Disordered" evidence="1">
    <location>
        <begin position="1"/>
        <end position="46"/>
    </location>
</feature>
<evidence type="ECO:0000313" key="3">
    <source>
        <dbReference type="Proteomes" id="UP000236723"/>
    </source>
</evidence>
<dbReference type="Proteomes" id="UP000236723">
    <property type="component" value="Unassembled WGS sequence"/>
</dbReference>
<dbReference type="AlphaFoldDB" id="A0A1H6BE64"/>
<reference evidence="3" key="1">
    <citation type="submission" date="2016-10" db="EMBL/GenBank/DDBJ databases">
        <authorList>
            <person name="Varghese N."/>
            <person name="Submissions S."/>
        </authorList>
    </citation>
    <scope>NUCLEOTIDE SEQUENCE [LARGE SCALE GENOMIC DNA]</scope>
    <source>
        <strain evidence="3">DSM 43163</strain>
    </source>
</reference>
<dbReference type="EMBL" id="FNVO01000007">
    <property type="protein sequence ID" value="SEG58950.1"/>
    <property type="molecule type" value="Genomic_DNA"/>
</dbReference>
<gene>
    <name evidence="2" type="ORF">SAMN04489712_10735</name>
</gene>
<proteinExistence type="predicted"/>
<keyword evidence="3" id="KW-1185">Reference proteome</keyword>
<evidence type="ECO:0000313" key="2">
    <source>
        <dbReference type="EMBL" id="SEG58950.1"/>
    </source>
</evidence>
<protein>
    <submittedName>
        <fullName evidence="2">Uncharacterized protein</fullName>
    </submittedName>
</protein>
<feature type="compositionally biased region" description="Gly residues" evidence="1">
    <location>
        <begin position="17"/>
        <end position="28"/>
    </location>
</feature>
<sequence>MTAREPLRAHAMPRPRAGGGLDGRGGPGPDRPGPGRPFPSARMAAA</sequence>